<dbReference type="InterPro" id="IPR003265">
    <property type="entry name" value="HhH-GPD_domain"/>
</dbReference>
<dbReference type="HAMAP" id="MF_03183">
    <property type="entry name" value="Endonuclease_III_Nth"/>
    <property type="match status" value="1"/>
</dbReference>
<dbReference type="InterPro" id="IPR004035">
    <property type="entry name" value="Endouclease-III_FeS-bd_BS"/>
</dbReference>
<keyword evidence="5 14" id="KW-0227">DNA damage</keyword>
<reference evidence="16" key="1">
    <citation type="submission" date="2022-03" db="EMBL/GenBank/DDBJ databases">
        <authorList>
            <person name="Sayadi A."/>
        </authorList>
    </citation>
    <scope>NUCLEOTIDE SEQUENCE</scope>
</reference>
<evidence type="ECO:0000256" key="7">
    <source>
        <dbReference type="ARBA" id="ARBA00022946"/>
    </source>
</evidence>
<comment type="caution">
    <text evidence="16">The sequence shown here is derived from an EMBL/GenBank/DDBJ whole genome shotgun (WGS) entry which is preliminary data.</text>
</comment>
<dbReference type="GO" id="GO:0005634">
    <property type="term" value="C:nucleus"/>
    <property type="evidence" value="ECO:0007669"/>
    <property type="project" value="UniProtKB-SubCell"/>
</dbReference>
<evidence type="ECO:0000256" key="3">
    <source>
        <dbReference type="ARBA" id="ARBA00022485"/>
    </source>
</evidence>
<dbReference type="GO" id="GO:0003677">
    <property type="term" value="F:DNA binding"/>
    <property type="evidence" value="ECO:0007669"/>
    <property type="project" value="UniProtKB-UniRule"/>
</dbReference>
<evidence type="ECO:0000313" key="16">
    <source>
        <dbReference type="EMBL" id="CAH1992232.1"/>
    </source>
</evidence>
<dbReference type="InterPro" id="IPR011257">
    <property type="entry name" value="DNA_glycosylase"/>
</dbReference>
<dbReference type="InterPro" id="IPR000445">
    <property type="entry name" value="HhH_motif"/>
</dbReference>
<evidence type="ECO:0000256" key="6">
    <source>
        <dbReference type="ARBA" id="ARBA00022801"/>
    </source>
</evidence>
<dbReference type="Pfam" id="PF00633">
    <property type="entry name" value="HHH"/>
    <property type="match status" value="1"/>
</dbReference>
<dbReference type="FunFam" id="1.10.340.30:FF:000005">
    <property type="entry name" value="Endonuclease III-like protein 1"/>
    <property type="match status" value="1"/>
</dbReference>
<dbReference type="GO" id="GO:0140078">
    <property type="term" value="F:class I DNA-(apurinic or apyrimidinic site) endonuclease activity"/>
    <property type="evidence" value="ECO:0007669"/>
    <property type="project" value="UniProtKB-EC"/>
</dbReference>
<evidence type="ECO:0000313" key="17">
    <source>
        <dbReference type="Proteomes" id="UP001152888"/>
    </source>
</evidence>
<feature type="domain" description="HhH-GPD" evidence="15">
    <location>
        <begin position="149"/>
        <end position="297"/>
    </location>
</feature>
<keyword evidence="6 14" id="KW-0378">Hydrolase</keyword>
<dbReference type="SMART" id="SM00478">
    <property type="entry name" value="ENDO3c"/>
    <property type="match status" value="1"/>
</dbReference>
<comment type="cofactor">
    <cofactor evidence="1">
        <name>[4Fe-4S] cluster</name>
        <dbReference type="ChEBI" id="CHEBI:49883"/>
    </cofactor>
</comment>
<dbReference type="AlphaFoldDB" id="A0A9P0LCQ8"/>
<dbReference type="GO" id="GO:0046872">
    <property type="term" value="F:metal ion binding"/>
    <property type="evidence" value="ECO:0007669"/>
    <property type="project" value="UniProtKB-KW"/>
</dbReference>
<dbReference type="GO" id="GO:0006289">
    <property type="term" value="P:nucleotide-excision repair"/>
    <property type="evidence" value="ECO:0007669"/>
    <property type="project" value="TreeGrafter"/>
</dbReference>
<dbReference type="GO" id="GO:0000703">
    <property type="term" value="F:oxidized pyrimidine nucleobase lesion DNA N-glycosylase activity"/>
    <property type="evidence" value="ECO:0007669"/>
    <property type="project" value="UniProtKB-UniRule"/>
</dbReference>
<evidence type="ECO:0000256" key="4">
    <source>
        <dbReference type="ARBA" id="ARBA00022723"/>
    </source>
</evidence>
<evidence type="ECO:0000256" key="11">
    <source>
        <dbReference type="ARBA" id="ARBA00023239"/>
    </source>
</evidence>
<evidence type="ECO:0000256" key="13">
    <source>
        <dbReference type="ARBA" id="ARBA00044632"/>
    </source>
</evidence>
<dbReference type="PANTHER" id="PTHR43286">
    <property type="entry name" value="ENDONUCLEASE III-LIKE PROTEIN 1"/>
    <property type="match status" value="1"/>
</dbReference>
<evidence type="ECO:0000256" key="1">
    <source>
        <dbReference type="ARBA" id="ARBA00001966"/>
    </source>
</evidence>
<sequence>MFSSDSLNVLKQKGIQSIMADPVKAYNTRNKSKQDAVKDIVKFKMKSKPKLPGNMVKGNSGITVVKTTASKIVHKRDHVDIAYEENEKPPNKKNKDLSIPPKWEEVLANLRIMRKDFDAPVDSMGCHKCHEDNAPAEMIRYQKLLALMLSSQTKDQVTFAAMQRLISHGCTIDNILKTSNENLGELIKPVGFWKKKVGYIKKTSQILKEQYNNDIPNTVEDLCKLPGVGPKMAHICMSTSWGQVSGIGVDTHVHRISNRLGWAQNKTPDGTRKCLEGWLPFELWAEVNHLLVGFGQQICLPVKPKCETCLNKDICDFGVKSMKSKMK</sequence>
<name>A0A9P0LCQ8_ACAOB</name>
<dbReference type="GO" id="GO:0051539">
    <property type="term" value="F:4 iron, 4 sulfur cluster binding"/>
    <property type="evidence" value="ECO:0007669"/>
    <property type="project" value="UniProtKB-KW"/>
</dbReference>
<comment type="similarity">
    <text evidence="2 14">Belongs to the Nth/MutY family.</text>
</comment>
<proteinExistence type="inferred from homology"/>
<dbReference type="InterPro" id="IPR023170">
    <property type="entry name" value="HhH_base_excis_C"/>
</dbReference>
<keyword evidence="10 14" id="KW-0234">DNA repair</keyword>
<evidence type="ECO:0000256" key="8">
    <source>
        <dbReference type="ARBA" id="ARBA00023004"/>
    </source>
</evidence>
<comment type="caution">
    <text evidence="14">Lacks conserved residue(s) required for the propagation of feature annotation.</text>
</comment>
<comment type="function">
    <text evidence="14">Bifunctional DNA N-glycosylase with associated apurinic/apyrimidinic (AP) lyase function that catalyzes the first step in base excision repair (BER), the primary repair pathway for the repair of oxidative DNA damage. The DNA N-glycosylase activity releases the damaged DNA base from DNA by cleaving the N-glycosidic bond, leaving an AP site. The AP lyase activity cleaves the phosphodiester bond 3' to the AP site by a beta-elimination. Primarily recognizes and repairs oxidative base damage of pyrimidines.</text>
</comment>
<dbReference type="SUPFAM" id="SSF48150">
    <property type="entry name" value="DNA-glycosylase"/>
    <property type="match status" value="1"/>
</dbReference>
<dbReference type="PANTHER" id="PTHR43286:SF1">
    <property type="entry name" value="ENDONUCLEASE III-LIKE PROTEIN 1"/>
    <property type="match status" value="1"/>
</dbReference>
<evidence type="ECO:0000256" key="14">
    <source>
        <dbReference type="HAMAP-Rule" id="MF_03183"/>
    </source>
</evidence>
<evidence type="ECO:0000259" key="15">
    <source>
        <dbReference type="SMART" id="SM00478"/>
    </source>
</evidence>
<keyword evidence="4" id="KW-0479">Metal-binding</keyword>
<accession>A0A9P0LCQ8</accession>
<keyword evidence="8" id="KW-0408">Iron</keyword>
<keyword evidence="11 14" id="KW-0456">Lyase</keyword>
<dbReference type="FunFam" id="1.10.1670.10:FF:000003">
    <property type="entry name" value="Endonuclease III homolog"/>
    <property type="match status" value="1"/>
</dbReference>
<comment type="catalytic activity">
    <reaction evidence="13 14">
        <text>2'-deoxyribonucleotide-(2'-deoxyribose 5'-phosphate)-2'-deoxyribonucleotide-DNA = a 3'-end 2'-deoxyribonucleotide-(2,3-dehydro-2,3-deoxyribose 5'-phosphate)-DNA + a 5'-end 5'-phospho-2'-deoxyribonucleoside-DNA + H(+)</text>
        <dbReference type="Rhea" id="RHEA:66592"/>
        <dbReference type="Rhea" id="RHEA-COMP:13180"/>
        <dbReference type="Rhea" id="RHEA-COMP:16897"/>
        <dbReference type="Rhea" id="RHEA-COMP:17067"/>
        <dbReference type="ChEBI" id="CHEBI:15378"/>
        <dbReference type="ChEBI" id="CHEBI:136412"/>
        <dbReference type="ChEBI" id="CHEBI:157695"/>
        <dbReference type="ChEBI" id="CHEBI:167181"/>
        <dbReference type="EC" id="4.2.99.18"/>
    </reaction>
</comment>
<dbReference type="EMBL" id="CAKOFQ010007137">
    <property type="protein sequence ID" value="CAH1992232.1"/>
    <property type="molecule type" value="Genomic_DNA"/>
</dbReference>
<dbReference type="PROSITE" id="PS00764">
    <property type="entry name" value="ENDONUCLEASE_III_1"/>
    <property type="match status" value="1"/>
</dbReference>
<keyword evidence="14" id="KW-0539">Nucleus</keyword>
<dbReference type="InterPro" id="IPR030841">
    <property type="entry name" value="NTH1"/>
</dbReference>
<keyword evidence="3" id="KW-0004">4Fe-4S</keyword>
<evidence type="ECO:0000256" key="9">
    <source>
        <dbReference type="ARBA" id="ARBA00023014"/>
    </source>
</evidence>
<protein>
    <recommendedName>
        <fullName evidence="14">Endonuclease III homolog</fullName>
        <ecNumber evidence="14">3.2.2.-</ecNumber>
        <ecNumber evidence="14">4.2.99.18</ecNumber>
    </recommendedName>
    <alternativeName>
        <fullName evidence="14">Bifunctional DNA N-glycosylase/DNA-(apurinic or apyrimidinic site) lyase</fullName>
        <shortName evidence="14">DNA glycosylase/AP lyase</shortName>
    </alternativeName>
</protein>
<dbReference type="PROSITE" id="PS01155">
    <property type="entry name" value="ENDONUCLEASE_III_2"/>
    <property type="match status" value="1"/>
</dbReference>
<keyword evidence="7" id="KW-0809">Transit peptide</keyword>
<organism evidence="16 17">
    <name type="scientific">Acanthoscelides obtectus</name>
    <name type="common">Bean weevil</name>
    <name type="synonym">Bruchus obtectus</name>
    <dbReference type="NCBI Taxonomy" id="200917"/>
    <lineage>
        <taxon>Eukaryota</taxon>
        <taxon>Metazoa</taxon>
        <taxon>Ecdysozoa</taxon>
        <taxon>Arthropoda</taxon>
        <taxon>Hexapoda</taxon>
        <taxon>Insecta</taxon>
        <taxon>Pterygota</taxon>
        <taxon>Neoptera</taxon>
        <taxon>Endopterygota</taxon>
        <taxon>Coleoptera</taxon>
        <taxon>Polyphaga</taxon>
        <taxon>Cucujiformia</taxon>
        <taxon>Chrysomeloidea</taxon>
        <taxon>Chrysomelidae</taxon>
        <taxon>Bruchinae</taxon>
        <taxon>Bruchini</taxon>
        <taxon>Acanthoscelides</taxon>
    </lineage>
</organism>
<keyword evidence="12 14" id="KW-0326">Glycosidase</keyword>
<keyword evidence="14" id="KW-0496">Mitochondrion</keyword>
<gene>
    <name evidence="14" type="primary">NTH1</name>
    <name evidence="16" type="ORF">ACAOBT_LOCUS20739</name>
</gene>
<dbReference type="Gene3D" id="1.10.340.30">
    <property type="entry name" value="Hypothetical protein, domain 2"/>
    <property type="match status" value="1"/>
</dbReference>
<keyword evidence="9" id="KW-0411">Iron-sulfur</keyword>
<dbReference type="EC" id="3.2.2.-" evidence="14"/>
<dbReference type="GO" id="GO:0006285">
    <property type="term" value="P:base-excision repair, AP site formation"/>
    <property type="evidence" value="ECO:0007669"/>
    <property type="project" value="UniProtKB-UniRule"/>
</dbReference>
<dbReference type="GO" id="GO:0005739">
    <property type="term" value="C:mitochondrion"/>
    <property type="evidence" value="ECO:0007669"/>
    <property type="project" value="UniProtKB-SubCell"/>
</dbReference>
<evidence type="ECO:0000256" key="12">
    <source>
        <dbReference type="ARBA" id="ARBA00023295"/>
    </source>
</evidence>
<dbReference type="EC" id="4.2.99.18" evidence="14"/>
<dbReference type="Gene3D" id="1.10.1670.10">
    <property type="entry name" value="Helix-hairpin-Helix base-excision DNA repair enzymes (C-terminal)"/>
    <property type="match status" value="1"/>
</dbReference>
<comment type="subcellular location">
    <subcellularLocation>
        <location evidence="14">Nucleus</location>
    </subcellularLocation>
    <subcellularLocation>
        <location evidence="14">Mitochondrion</location>
    </subcellularLocation>
</comment>
<evidence type="ECO:0000256" key="5">
    <source>
        <dbReference type="ARBA" id="ARBA00022763"/>
    </source>
</evidence>
<dbReference type="SMART" id="SM00525">
    <property type="entry name" value="FES"/>
    <property type="match status" value="1"/>
</dbReference>
<dbReference type="CDD" id="cd00056">
    <property type="entry name" value="ENDO3c"/>
    <property type="match status" value="1"/>
</dbReference>
<dbReference type="OrthoDB" id="2099276at2759"/>
<keyword evidence="17" id="KW-1185">Reference proteome</keyword>
<evidence type="ECO:0000256" key="10">
    <source>
        <dbReference type="ARBA" id="ARBA00023204"/>
    </source>
</evidence>
<dbReference type="Proteomes" id="UP001152888">
    <property type="component" value="Unassembled WGS sequence"/>
</dbReference>
<dbReference type="Pfam" id="PF00730">
    <property type="entry name" value="HhH-GPD"/>
    <property type="match status" value="1"/>
</dbReference>
<evidence type="ECO:0000256" key="2">
    <source>
        <dbReference type="ARBA" id="ARBA00008343"/>
    </source>
</evidence>
<dbReference type="InterPro" id="IPR004036">
    <property type="entry name" value="Endonuclease-III-like_CS2"/>
</dbReference>
<dbReference type="InterPro" id="IPR003651">
    <property type="entry name" value="Endonuclease3_FeS-loop_motif"/>
</dbReference>